<gene>
    <name evidence="3" type="ORF">PLXY2_LOCUS8201</name>
</gene>
<reference evidence="3" key="1">
    <citation type="submission" date="2020-11" db="EMBL/GenBank/DDBJ databases">
        <authorList>
            <person name="Whiteford S."/>
        </authorList>
    </citation>
    <scope>NUCLEOTIDE SEQUENCE</scope>
</reference>
<proteinExistence type="predicted"/>
<feature type="chain" id="PRO_5035941616" evidence="2">
    <location>
        <begin position="18"/>
        <end position="227"/>
    </location>
</feature>
<keyword evidence="2" id="KW-0732">Signal</keyword>
<evidence type="ECO:0000313" key="4">
    <source>
        <dbReference type="Proteomes" id="UP000653454"/>
    </source>
</evidence>
<feature type="compositionally biased region" description="Basic and acidic residues" evidence="1">
    <location>
        <begin position="104"/>
        <end position="134"/>
    </location>
</feature>
<comment type="caution">
    <text evidence="3">The sequence shown here is derived from an EMBL/GenBank/DDBJ whole genome shotgun (WGS) entry which is preliminary data.</text>
</comment>
<organism evidence="3 4">
    <name type="scientific">Plutella xylostella</name>
    <name type="common">Diamondback moth</name>
    <name type="synonym">Plutella maculipennis</name>
    <dbReference type="NCBI Taxonomy" id="51655"/>
    <lineage>
        <taxon>Eukaryota</taxon>
        <taxon>Metazoa</taxon>
        <taxon>Ecdysozoa</taxon>
        <taxon>Arthropoda</taxon>
        <taxon>Hexapoda</taxon>
        <taxon>Insecta</taxon>
        <taxon>Pterygota</taxon>
        <taxon>Neoptera</taxon>
        <taxon>Endopterygota</taxon>
        <taxon>Lepidoptera</taxon>
        <taxon>Glossata</taxon>
        <taxon>Ditrysia</taxon>
        <taxon>Yponomeutoidea</taxon>
        <taxon>Plutellidae</taxon>
        <taxon>Plutella</taxon>
    </lineage>
</organism>
<dbReference type="EMBL" id="CAJHNJ030000030">
    <property type="protein sequence ID" value="CAG9124536.1"/>
    <property type="molecule type" value="Genomic_DNA"/>
</dbReference>
<keyword evidence="4" id="KW-1185">Reference proteome</keyword>
<dbReference type="AlphaFoldDB" id="A0A8S4FAH5"/>
<name>A0A8S4FAH5_PLUXY</name>
<evidence type="ECO:0000313" key="3">
    <source>
        <dbReference type="EMBL" id="CAG9124536.1"/>
    </source>
</evidence>
<evidence type="ECO:0000256" key="2">
    <source>
        <dbReference type="SAM" id="SignalP"/>
    </source>
</evidence>
<feature type="signal peptide" evidence="2">
    <location>
        <begin position="1"/>
        <end position="17"/>
    </location>
</feature>
<feature type="region of interest" description="Disordered" evidence="1">
    <location>
        <begin position="89"/>
        <end position="149"/>
    </location>
</feature>
<accession>A0A8S4FAH5</accession>
<dbReference type="Proteomes" id="UP000653454">
    <property type="component" value="Unassembled WGS sequence"/>
</dbReference>
<evidence type="ECO:0000256" key="1">
    <source>
        <dbReference type="SAM" id="MobiDB-lite"/>
    </source>
</evidence>
<protein>
    <submittedName>
        <fullName evidence="3">(diamondback moth) hypothetical protein</fullName>
    </submittedName>
</protein>
<sequence length="227" mass="25507">MLKYLIFVLLTSSTSLALNELKTNNDGDRVCQPHRWYSTGPCQLCYCLSDQSLKCNPGTRTPTDIPLGGDQLYACEDIREDVVQLQTDPLRVMRHRMDSSGSSEEDRGLSISRSKADKKEPCTDDDEDKKKDSSGKNTKNKAKSNNINMKIKHDMEIKENYNIDFDLPDSIMNLIQKGMRKSMLTVKPGNDCVPGTQYLEDSLCFCMNNGKLLCRKGPATPNAETHS</sequence>